<feature type="transmembrane region" description="Helical" evidence="1">
    <location>
        <begin position="151"/>
        <end position="171"/>
    </location>
</feature>
<dbReference type="RefSeq" id="WP_380829292.1">
    <property type="nucleotide sequence ID" value="NZ_JBHTCG010000017.1"/>
</dbReference>
<feature type="transmembrane region" description="Helical" evidence="1">
    <location>
        <begin position="236"/>
        <end position="256"/>
    </location>
</feature>
<evidence type="ECO:0000313" key="2">
    <source>
        <dbReference type="EMBL" id="MFC7385353.1"/>
    </source>
</evidence>
<keyword evidence="1" id="KW-0472">Membrane</keyword>
<name>A0ABW2P8A1_9ACTN</name>
<evidence type="ECO:0000313" key="3">
    <source>
        <dbReference type="Proteomes" id="UP001596496"/>
    </source>
</evidence>
<keyword evidence="1" id="KW-1133">Transmembrane helix</keyword>
<dbReference type="Proteomes" id="UP001596496">
    <property type="component" value="Unassembled WGS sequence"/>
</dbReference>
<feature type="transmembrane region" description="Helical" evidence="1">
    <location>
        <begin position="27"/>
        <end position="45"/>
    </location>
</feature>
<keyword evidence="1" id="KW-0812">Transmembrane</keyword>
<protein>
    <submittedName>
        <fullName evidence="2">DUF4184 family protein</fullName>
    </submittedName>
</protein>
<feature type="transmembrane region" description="Helical" evidence="1">
    <location>
        <begin position="262"/>
        <end position="291"/>
    </location>
</feature>
<gene>
    <name evidence="2" type="ORF">ACFQSB_24315</name>
</gene>
<sequence>MPFTPAHVAVVIPLIGSPRVRKVLDPWALGVGAMVPDLPMFLPYLSNYSRWHSPAGVVTDDVAAVFVLLALLQFVLRDPLTALLPPRLAARVAALPGPAWRRFPAIALGAAAGAATHVLWDSFTHEWGAALWGWAWMTAPVVGWLNGAQVAQYASSVLGLALTVWWVLRYLRAARTDLRPEAPGSGLDGVRPRLTARAGVAGRPEVTARAGIAGRPELTARAEVEGRPELTARARWGVLAGAAAGACCAAALWTFVDPPNPLYGWAGVLAKTGVGLVVGLCAVLTVYALLWQLARVIRLTRA</sequence>
<reference evidence="3" key="1">
    <citation type="journal article" date="2019" name="Int. J. Syst. Evol. Microbiol.">
        <title>The Global Catalogue of Microorganisms (GCM) 10K type strain sequencing project: providing services to taxonomists for standard genome sequencing and annotation.</title>
        <authorList>
            <consortium name="The Broad Institute Genomics Platform"/>
            <consortium name="The Broad Institute Genome Sequencing Center for Infectious Disease"/>
            <person name="Wu L."/>
            <person name="Ma J."/>
        </authorList>
    </citation>
    <scope>NUCLEOTIDE SEQUENCE [LARGE SCALE GENOMIC DNA]</scope>
    <source>
        <strain evidence="3">CECT 7649</strain>
    </source>
</reference>
<dbReference type="InterPro" id="IPR025238">
    <property type="entry name" value="DUF4184"/>
</dbReference>
<comment type="caution">
    <text evidence="2">The sequence shown here is derived from an EMBL/GenBank/DDBJ whole genome shotgun (WGS) entry which is preliminary data.</text>
</comment>
<dbReference type="EMBL" id="JBHTCG010000017">
    <property type="protein sequence ID" value="MFC7385353.1"/>
    <property type="molecule type" value="Genomic_DNA"/>
</dbReference>
<accession>A0ABW2P8A1</accession>
<dbReference type="Pfam" id="PF13803">
    <property type="entry name" value="DUF4184"/>
    <property type="match status" value="1"/>
</dbReference>
<organism evidence="2 3">
    <name type="scientific">Sphaerisporangium rhizosphaerae</name>
    <dbReference type="NCBI Taxonomy" id="2269375"/>
    <lineage>
        <taxon>Bacteria</taxon>
        <taxon>Bacillati</taxon>
        <taxon>Actinomycetota</taxon>
        <taxon>Actinomycetes</taxon>
        <taxon>Streptosporangiales</taxon>
        <taxon>Streptosporangiaceae</taxon>
        <taxon>Sphaerisporangium</taxon>
    </lineage>
</organism>
<feature type="transmembrane region" description="Helical" evidence="1">
    <location>
        <begin position="57"/>
        <end position="76"/>
    </location>
</feature>
<keyword evidence="3" id="KW-1185">Reference proteome</keyword>
<proteinExistence type="predicted"/>
<evidence type="ECO:0000256" key="1">
    <source>
        <dbReference type="SAM" id="Phobius"/>
    </source>
</evidence>